<keyword evidence="3" id="KW-1185">Reference proteome</keyword>
<proteinExistence type="predicted"/>
<accession>A0A4Q0VVW4</accession>
<gene>
    <name evidence="2" type="ORF">DS745_05535</name>
</gene>
<name>A0A4Q0VVW4_9BACI</name>
<protein>
    <recommendedName>
        <fullName evidence="4">Family 2 glycosyl transferase</fullName>
    </recommendedName>
</protein>
<dbReference type="SUPFAM" id="SSF51445">
    <property type="entry name" value="(Trans)glycosidases"/>
    <property type="match status" value="1"/>
</dbReference>
<keyword evidence="1" id="KW-1133">Transmembrane helix</keyword>
<dbReference type="Gene3D" id="3.20.20.80">
    <property type="entry name" value="Glycosidases"/>
    <property type="match status" value="2"/>
</dbReference>
<dbReference type="RefSeq" id="WP_129077281.1">
    <property type="nucleotide sequence ID" value="NZ_QOUX01000021.1"/>
</dbReference>
<evidence type="ECO:0008006" key="4">
    <source>
        <dbReference type="Google" id="ProtNLM"/>
    </source>
</evidence>
<keyword evidence="1" id="KW-0472">Membrane</keyword>
<evidence type="ECO:0000313" key="2">
    <source>
        <dbReference type="EMBL" id="RXJ02772.1"/>
    </source>
</evidence>
<keyword evidence="1" id="KW-0812">Transmembrane</keyword>
<dbReference type="Proteomes" id="UP000290649">
    <property type="component" value="Unassembled WGS sequence"/>
</dbReference>
<reference evidence="2 3" key="1">
    <citation type="journal article" date="2019" name="Int. J. Syst. Evol. Microbiol.">
        <title>Anaerobacillus alkaliphilus sp. nov., a novel alkaliphilic and moderately halophilic bacterium.</title>
        <authorList>
            <person name="Borsodi A.K."/>
            <person name="Aszalos J.M."/>
            <person name="Bihari P."/>
            <person name="Nagy I."/>
            <person name="Schumann P."/>
            <person name="Sproer C."/>
            <person name="Kovacs A.L."/>
            <person name="Boka K."/>
            <person name="Dobosy P."/>
            <person name="Ovari M."/>
            <person name="Szili-Kovacs T."/>
            <person name="Toth E."/>
        </authorList>
    </citation>
    <scope>NUCLEOTIDE SEQUENCE [LARGE SCALE GENOMIC DNA]</scope>
    <source>
        <strain evidence="2 3">B16-10</strain>
    </source>
</reference>
<feature type="transmembrane region" description="Helical" evidence="1">
    <location>
        <begin position="5"/>
        <end position="23"/>
    </location>
</feature>
<sequence>MKKCFFFIPIVILLLSPIIYWFISSSTSLNIVIIDKTVPVKDYREHNGLTWLLNHKKVIKTDTGASYDASQDYYGFFPLPNNSYEILELPSDLEDVDLIYIADTYGVFEEEFYGENRGERSEKIYGGITTEEISVIHHYLKTQNATLVAEFNSFASPTSPEARNALTSLLSLDWDGWIGRYMVELNSKLSEEVPQWAIDQYEAQYNQAWNFSGAGYLLLHEDERIIVLEEDIHVGKGGISLAFTEQGQALFNLKRSPRYYYWFDIVTPHHEDDILANYQWDLTAAGKELLDRFEVPTSFAAILQSRNQGFTSYYFAGDYVDVGEVPSFHQMKGYAALRKWLSLDRKGDTKAFYWKTYVPIMSKILSLEQDKVEPSKKEVSIYEDEHGFYMSKLNANSFEVYQDGQWKEILIKGVNMGMAKPGTWPGEAAITENEYYRWFQMIGEMNANAIRVYTLHPPHFYRALQRYNQGAANPLYLFHGVWIDEEPLEETLDAFYPMEEFKKEITHVIDAIHGNIQVPERPGHASGNYTADVSPYVIGWILGIEWYPFMVLNTNEVYANLGDFDGKHVFTKGAEPFENWIANIFDFTIGYELEHYHWQRPISFTNWVTTDLLEHPSEPTPDEEDLVGIDPNVIYLKDHIQTGQFASYHAYPYYPDFLNFDPDYLAFVDHRGERNSYAAYLQDLHAAHQMPVLIAEFGVPSSRGLTHENPFGQNQGFLNEQEQGDINAHLFEDIVQERMLGGLIFAWQDEWFKRTWNTMDLDSPYRRPYWSDAQTNEQNFGLLSFDTLKIPMRGSKDDWTGEPLFENDKAVFFVDHDERYLYLRLDIDPSLNARVLIDTIEGQGNTEVSGVTTAGAGIDFVVEFNGLESTRIVVDSYYDIFYYMYGEGLNMIPRLDYPSQKNNGIFHPIEYVISKKMTIPTTGEIIPFTSYETGLLRHGTADPASDQFDSLSDFYISDGMVEFRIPWLLLNIKDPSLKEVFGDIWSKGIEASEFIDGIRFAVVVSEPDGKIVNSFPVLRNNSLNATEMANYTWDNWEVRPYRERLKTSYYIMQQLFEQY</sequence>
<dbReference type="OrthoDB" id="916275at2"/>
<comment type="caution">
    <text evidence="2">The sequence shown here is derived from an EMBL/GenBank/DDBJ whole genome shotgun (WGS) entry which is preliminary data.</text>
</comment>
<evidence type="ECO:0000256" key="1">
    <source>
        <dbReference type="SAM" id="Phobius"/>
    </source>
</evidence>
<evidence type="ECO:0000313" key="3">
    <source>
        <dbReference type="Proteomes" id="UP000290649"/>
    </source>
</evidence>
<dbReference type="EMBL" id="QOUX01000021">
    <property type="protein sequence ID" value="RXJ02772.1"/>
    <property type="molecule type" value="Genomic_DNA"/>
</dbReference>
<organism evidence="2 3">
    <name type="scientific">Anaerobacillus alkaliphilus</name>
    <dbReference type="NCBI Taxonomy" id="1548597"/>
    <lineage>
        <taxon>Bacteria</taxon>
        <taxon>Bacillati</taxon>
        <taxon>Bacillota</taxon>
        <taxon>Bacilli</taxon>
        <taxon>Bacillales</taxon>
        <taxon>Bacillaceae</taxon>
        <taxon>Anaerobacillus</taxon>
    </lineage>
</organism>
<dbReference type="InterPro" id="IPR017853">
    <property type="entry name" value="GH"/>
</dbReference>
<dbReference type="AlphaFoldDB" id="A0A4Q0VVW4"/>